<dbReference type="EMBL" id="JPWJ01000007">
    <property type="protein sequence ID" value="RCK49650.1"/>
    <property type="molecule type" value="Genomic_DNA"/>
</dbReference>
<dbReference type="InterPro" id="IPR007686">
    <property type="entry name" value="YutG/PgpA"/>
</dbReference>
<keyword evidence="1" id="KW-0443">Lipid metabolism</keyword>
<keyword evidence="1" id="KW-0442">Lipid degradation</keyword>
<keyword evidence="1" id="KW-0378">Hydrolase</keyword>
<proteinExistence type="predicted"/>
<comment type="pathway">
    <text evidence="1">Phospholipid metabolism; phosphatidylglycerol biosynthesis; phosphatidylglycerol from CDP-diacylglycerol: step 2/2.</text>
</comment>
<evidence type="ECO:0000313" key="7">
    <source>
        <dbReference type="Proteomes" id="UP000252266"/>
    </source>
</evidence>
<keyword evidence="1" id="KW-0997">Cell inner membrane</keyword>
<comment type="function">
    <text evidence="1">Lipid phosphatase which dephosphorylates phosphatidylglycerophosphate (PGP) to phosphatidylglycerol (PG).</text>
</comment>
<dbReference type="GO" id="GO:0005886">
    <property type="term" value="C:plasma membrane"/>
    <property type="evidence" value="ECO:0007669"/>
    <property type="project" value="UniProtKB-SubCell"/>
</dbReference>
<dbReference type="Proteomes" id="UP000252266">
    <property type="component" value="Unassembled WGS sequence"/>
</dbReference>
<dbReference type="EMBL" id="OBMM01000001">
    <property type="protein sequence ID" value="SOB90415.1"/>
    <property type="molecule type" value="Genomic_DNA"/>
</dbReference>
<keyword evidence="1" id="KW-0460">Magnesium</keyword>
<keyword evidence="1" id="KW-0479">Metal-binding</keyword>
<comment type="cofactor">
    <cofactor evidence="1">
        <name>Mg(2+)</name>
        <dbReference type="ChEBI" id="CHEBI:18420"/>
    </cofactor>
</comment>
<comment type="catalytic activity">
    <reaction evidence="1">
        <text>a 1,2-diacyl-sn-glycero-3-phospho-(1'-sn-glycero-3'-phosphate) + H2O = a 1,2-diacyl-sn-glycero-3-phospho-(1'-sn-glycerol) + phosphate</text>
        <dbReference type="Rhea" id="RHEA:33751"/>
        <dbReference type="ChEBI" id="CHEBI:15377"/>
        <dbReference type="ChEBI" id="CHEBI:43474"/>
        <dbReference type="ChEBI" id="CHEBI:60110"/>
        <dbReference type="ChEBI" id="CHEBI:64716"/>
        <dbReference type="EC" id="3.1.3.27"/>
    </reaction>
</comment>
<organism evidence="4 7">
    <name type="scientific">Thalassospira xiamenensis</name>
    <dbReference type="NCBI Taxonomy" id="220697"/>
    <lineage>
        <taxon>Bacteria</taxon>
        <taxon>Pseudomonadati</taxon>
        <taxon>Pseudomonadota</taxon>
        <taxon>Alphaproteobacteria</taxon>
        <taxon>Rhodospirillales</taxon>
        <taxon>Thalassospiraceae</taxon>
        <taxon>Thalassospira</taxon>
    </lineage>
</organism>
<dbReference type="UniPathway" id="UPA00084">
    <property type="reaction ID" value="UER00504"/>
</dbReference>
<name>A0A154KN66_9PROT</name>
<keyword evidence="1" id="KW-1208">Phospholipid metabolism</keyword>
<dbReference type="RefSeq" id="WP_062961487.1">
    <property type="nucleotide sequence ID" value="NZ_JPWD01000002.1"/>
</dbReference>
<feature type="transmembrane region" description="Helical" evidence="2">
    <location>
        <begin position="141"/>
        <end position="158"/>
    </location>
</feature>
<feature type="domain" description="YutG/PgpA" evidence="3">
    <location>
        <begin position="11"/>
        <end position="154"/>
    </location>
</feature>
<dbReference type="CDD" id="cd06971">
    <property type="entry name" value="PgpA"/>
    <property type="match status" value="1"/>
</dbReference>
<dbReference type="PANTHER" id="PTHR36305">
    <property type="entry name" value="PHOSPHATIDYLGLYCEROPHOSPHATASE A"/>
    <property type="match status" value="1"/>
</dbReference>
<keyword evidence="1" id="KW-1003">Cell membrane</keyword>
<evidence type="ECO:0000313" key="5">
    <source>
        <dbReference type="EMBL" id="SOB90415.1"/>
    </source>
</evidence>
<dbReference type="GO" id="GO:0008962">
    <property type="term" value="F:phosphatidylglycerophosphatase activity"/>
    <property type="evidence" value="ECO:0007669"/>
    <property type="project" value="UniProtKB-EC"/>
</dbReference>
<evidence type="ECO:0000259" key="3">
    <source>
        <dbReference type="Pfam" id="PF04608"/>
    </source>
</evidence>
<keyword evidence="1" id="KW-0595">Phospholipid degradation</keyword>
<evidence type="ECO:0000256" key="1">
    <source>
        <dbReference type="PIRNR" id="PIRNR006162"/>
    </source>
</evidence>
<gene>
    <name evidence="5" type="ORF">SAMN05428964_101231</name>
    <name evidence="4" type="ORF">TH44_13670</name>
</gene>
<dbReference type="InterPro" id="IPR026037">
    <property type="entry name" value="PgpA"/>
</dbReference>
<evidence type="ECO:0000256" key="2">
    <source>
        <dbReference type="SAM" id="Phobius"/>
    </source>
</evidence>
<reference evidence="5 6" key="2">
    <citation type="submission" date="2017-08" db="EMBL/GenBank/DDBJ databases">
        <authorList>
            <person name="de Groot N.N."/>
        </authorList>
    </citation>
    <scope>NUCLEOTIDE SEQUENCE [LARGE SCALE GENOMIC DNA]</scope>
    <source>
        <strain evidence="5 6">USBA 78</strain>
    </source>
</reference>
<dbReference type="SUPFAM" id="SSF101307">
    <property type="entry name" value="YutG-like"/>
    <property type="match status" value="1"/>
</dbReference>
<reference evidence="4 7" key="1">
    <citation type="submission" date="2014-07" db="EMBL/GenBank/DDBJ databases">
        <title>Draft genome sequence of Thalassospira xiamenensis IB13.</title>
        <authorList>
            <person name="Lai Q."/>
            <person name="Shao Z."/>
        </authorList>
    </citation>
    <scope>NUCLEOTIDE SEQUENCE [LARGE SCALE GENOMIC DNA]</scope>
    <source>
        <strain evidence="4 7">IB13</strain>
    </source>
</reference>
<dbReference type="Pfam" id="PF04608">
    <property type="entry name" value="PgpA"/>
    <property type="match status" value="1"/>
</dbReference>
<dbReference type="EC" id="3.1.3.27" evidence="1"/>
<keyword evidence="1 2" id="KW-0812">Transmembrane</keyword>
<dbReference type="Proteomes" id="UP000219068">
    <property type="component" value="Unassembled WGS sequence"/>
</dbReference>
<dbReference type="PANTHER" id="PTHR36305:SF1">
    <property type="entry name" value="PHOSPHATIDYLGLYCEROPHOSPHATASE A"/>
    <property type="match status" value="1"/>
</dbReference>
<dbReference type="PIRSF" id="PIRSF006162">
    <property type="entry name" value="PgpA"/>
    <property type="match status" value="1"/>
</dbReference>
<dbReference type="AlphaFoldDB" id="A0A154KN66"/>
<dbReference type="GO" id="GO:0046872">
    <property type="term" value="F:metal ion binding"/>
    <property type="evidence" value="ECO:0007669"/>
    <property type="project" value="UniProtKB-KW"/>
</dbReference>
<keyword evidence="1 2" id="KW-0472">Membrane</keyword>
<keyword evidence="2" id="KW-1133">Transmembrane helix</keyword>
<protein>
    <recommendedName>
        <fullName evidence="1">Phosphatidylglycerophosphatase A</fullName>
        <ecNumber evidence="1">3.1.3.27</ecNumber>
    </recommendedName>
    <alternativeName>
        <fullName evidence="1">Phosphatidylglycerolphosphate phosphatase A</fullName>
    </alternativeName>
</protein>
<evidence type="ECO:0000313" key="6">
    <source>
        <dbReference type="Proteomes" id="UP000219068"/>
    </source>
</evidence>
<feature type="transmembrane region" description="Helical" evidence="2">
    <location>
        <begin position="36"/>
        <end position="58"/>
    </location>
</feature>
<accession>A0A154KN66</accession>
<dbReference type="InterPro" id="IPR036681">
    <property type="entry name" value="PgpA-like_sf"/>
</dbReference>
<sequence>MRLSQFMLTCAATWFYSGRTTKAPGTMGSLAAVPVGWAIAVLLGYPALLAGIVIVFVAGIPIAHKYSEMIGVHDPGEIVIDEVAGQWLCILVVPLGNGFADLAWLAAAFVMFRIFDILKPWPIRWIDRRISGGFGIMLDDILAGVFGMIILIGIRYFAGV</sequence>
<dbReference type="GO" id="GO:0009395">
    <property type="term" value="P:phospholipid catabolic process"/>
    <property type="evidence" value="ECO:0007669"/>
    <property type="project" value="UniProtKB-KW"/>
</dbReference>
<comment type="subcellular location">
    <subcellularLocation>
        <location evidence="1">Cell inner membrane</location>
        <topology evidence="1">Multi-pass membrane protein</topology>
    </subcellularLocation>
</comment>
<dbReference type="GO" id="GO:0006655">
    <property type="term" value="P:phosphatidylglycerol biosynthetic process"/>
    <property type="evidence" value="ECO:0007669"/>
    <property type="project" value="UniProtKB-UniPathway"/>
</dbReference>
<evidence type="ECO:0000313" key="4">
    <source>
        <dbReference type="EMBL" id="RCK49650.1"/>
    </source>
</evidence>